<feature type="region of interest" description="Disordered" evidence="1">
    <location>
        <begin position="78"/>
        <end position="128"/>
    </location>
</feature>
<dbReference type="EMBL" id="QJKJ01002958">
    <property type="protein sequence ID" value="RDY00576.1"/>
    <property type="molecule type" value="Genomic_DNA"/>
</dbReference>
<gene>
    <name evidence="2" type="ORF">CR513_16237</name>
</gene>
<dbReference type="AlphaFoldDB" id="A0A371HCQ1"/>
<proteinExistence type="predicted"/>
<name>A0A371HCQ1_MUCPR</name>
<keyword evidence="3" id="KW-1185">Reference proteome</keyword>
<evidence type="ECO:0000256" key="1">
    <source>
        <dbReference type="SAM" id="MobiDB-lite"/>
    </source>
</evidence>
<evidence type="ECO:0000313" key="2">
    <source>
        <dbReference type="EMBL" id="RDY00576.1"/>
    </source>
</evidence>
<organism evidence="2 3">
    <name type="scientific">Mucuna pruriens</name>
    <name type="common">Velvet bean</name>
    <name type="synonym">Dolichos pruriens</name>
    <dbReference type="NCBI Taxonomy" id="157652"/>
    <lineage>
        <taxon>Eukaryota</taxon>
        <taxon>Viridiplantae</taxon>
        <taxon>Streptophyta</taxon>
        <taxon>Embryophyta</taxon>
        <taxon>Tracheophyta</taxon>
        <taxon>Spermatophyta</taxon>
        <taxon>Magnoliopsida</taxon>
        <taxon>eudicotyledons</taxon>
        <taxon>Gunneridae</taxon>
        <taxon>Pentapetalae</taxon>
        <taxon>rosids</taxon>
        <taxon>fabids</taxon>
        <taxon>Fabales</taxon>
        <taxon>Fabaceae</taxon>
        <taxon>Papilionoideae</taxon>
        <taxon>50 kb inversion clade</taxon>
        <taxon>NPAAA clade</taxon>
        <taxon>indigoferoid/millettioid clade</taxon>
        <taxon>Phaseoleae</taxon>
        <taxon>Mucuna</taxon>
    </lineage>
</organism>
<sequence>MKSVVAKFIKGDIICRYRLLGQPIKTLRKYEPQCELPQGQPPIHWRMAQRRSNWRKPMDPMLATEKEVGGLMSWTTLSEKKTKQIKQQKTKERETKNTSDKKMRPRSFKEGNLIPRKILPNAKDSRWN</sequence>
<evidence type="ECO:0000313" key="3">
    <source>
        <dbReference type="Proteomes" id="UP000257109"/>
    </source>
</evidence>
<feature type="compositionally biased region" description="Basic and acidic residues" evidence="1">
    <location>
        <begin position="89"/>
        <end position="102"/>
    </location>
</feature>
<dbReference type="Proteomes" id="UP000257109">
    <property type="component" value="Unassembled WGS sequence"/>
</dbReference>
<protein>
    <submittedName>
        <fullName evidence="2">Uncharacterized protein</fullName>
    </submittedName>
</protein>
<feature type="non-terminal residue" evidence="2">
    <location>
        <position position="1"/>
    </location>
</feature>
<reference evidence="2" key="1">
    <citation type="submission" date="2018-05" db="EMBL/GenBank/DDBJ databases">
        <title>Draft genome of Mucuna pruriens seed.</title>
        <authorList>
            <person name="Nnadi N.E."/>
            <person name="Vos R."/>
            <person name="Hasami M.H."/>
            <person name="Devisetty U.K."/>
            <person name="Aguiy J.C."/>
        </authorList>
    </citation>
    <scope>NUCLEOTIDE SEQUENCE [LARGE SCALE GENOMIC DNA]</scope>
    <source>
        <strain evidence="2">JCA_2017</strain>
    </source>
</reference>
<accession>A0A371HCQ1</accession>
<comment type="caution">
    <text evidence="2">The sequence shown here is derived from an EMBL/GenBank/DDBJ whole genome shotgun (WGS) entry which is preliminary data.</text>
</comment>